<name>A0A1Y0SWA0_9CAUD</name>
<sequence length="115" mass="13644">MRVYTFQLSRWRSVKELGIPYLDTSIKSGEWRLAPTWTLLMGYKNGDITDEQYTVVYNALLKERYEKEPKYFQAILDKKMVAFGCYCRPGKFCHRHLLVKFFEGITEVEKCGEIK</sequence>
<dbReference type="Proteomes" id="UP000225448">
    <property type="component" value="Segment"/>
</dbReference>
<evidence type="ECO:0000259" key="1">
    <source>
        <dbReference type="Pfam" id="PF22751"/>
    </source>
</evidence>
<protein>
    <recommendedName>
        <fullName evidence="1">DUF488 domain-containing protein</fullName>
    </recommendedName>
</protein>
<organism evidence="2 3">
    <name type="scientific">Pseudomonas phage Phabio</name>
    <dbReference type="NCBI Taxonomy" id="2006668"/>
    <lineage>
        <taxon>Viruses</taxon>
        <taxon>Duplodnaviria</taxon>
        <taxon>Heunggongvirae</taxon>
        <taxon>Uroviricota</taxon>
        <taxon>Caudoviricetes</taxon>
        <taxon>Chimalliviridae</taxon>
        <taxon>Phabiovirus</taxon>
        <taxon>Phabiovirus phabio</taxon>
    </lineage>
</organism>
<proteinExistence type="predicted"/>
<accession>A0A1Y0SWA0</accession>
<gene>
    <name evidence="2" type="ORF">PHABIO_223</name>
</gene>
<evidence type="ECO:0000313" key="3">
    <source>
        <dbReference type="Proteomes" id="UP000225448"/>
    </source>
</evidence>
<reference evidence="2 3" key="1">
    <citation type="submission" date="2017-05" db="EMBL/GenBank/DDBJ databases">
        <authorList>
            <person name="Song R."/>
            <person name="Chenine A.L."/>
            <person name="Ruprecht R.M."/>
        </authorList>
    </citation>
    <scope>NUCLEOTIDE SEQUENCE [LARGE SCALE GENOMIC DNA]</scope>
</reference>
<dbReference type="InterPro" id="IPR054495">
    <property type="entry name" value="DUF488-N3a"/>
</dbReference>
<evidence type="ECO:0000313" key="2">
    <source>
        <dbReference type="EMBL" id="ARV76854.1"/>
    </source>
</evidence>
<dbReference type="EMBL" id="MF042360">
    <property type="protein sequence ID" value="ARV76854.1"/>
    <property type="molecule type" value="Genomic_DNA"/>
</dbReference>
<feature type="domain" description="DUF488" evidence="1">
    <location>
        <begin position="32"/>
        <end position="103"/>
    </location>
</feature>
<keyword evidence="3" id="KW-1185">Reference proteome</keyword>
<dbReference type="Pfam" id="PF22751">
    <property type="entry name" value="DUF488-N3a"/>
    <property type="match status" value="1"/>
</dbReference>